<evidence type="ECO:0000313" key="3">
    <source>
        <dbReference type="Proteomes" id="UP000830055"/>
    </source>
</evidence>
<accession>A0ABM7W434</accession>
<feature type="transmembrane region" description="Helical" evidence="1">
    <location>
        <begin position="12"/>
        <end position="32"/>
    </location>
</feature>
<evidence type="ECO:0000256" key="1">
    <source>
        <dbReference type="SAM" id="Phobius"/>
    </source>
</evidence>
<sequence length="174" mass="20631">MKRGAPRWRGRFRALLSISVLAVSIAIYYRGWQNSPLAEPKLAAERTYLRGYLEKHAPDLARERLLAESYWHRYEDIRLHSYWGENGPMGIWGPRDHYEQHGRREGRLFTPLPEPQDLGEERRLAELYWQRYPAVRKSDIWGEDSPLGILGPRDHYQHIGRFHGNRWGDNADRQ</sequence>
<protein>
    <submittedName>
        <fullName evidence="2">Uncharacterized protein</fullName>
    </submittedName>
</protein>
<dbReference type="RefSeq" id="WP_284152819.1">
    <property type="nucleotide sequence ID" value="NZ_AP025516.1"/>
</dbReference>
<gene>
    <name evidence="2" type="ORF">DPPLL_00460</name>
</gene>
<dbReference type="EMBL" id="AP025516">
    <property type="protein sequence ID" value="BDD85681.1"/>
    <property type="molecule type" value="Genomic_DNA"/>
</dbReference>
<reference evidence="2 3" key="1">
    <citation type="submission" date="2022-01" db="EMBL/GenBank/DDBJ databases">
        <title>Desulfofustis limnae sp. nov., a novel mesophilic sulfate-reducing bacterium isolated from marsh soil.</title>
        <authorList>
            <person name="Watanabe M."/>
            <person name="Takahashi A."/>
            <person name="Kojima H."/>
            <person name="Fukui M."/>
        </authorList>
    </citation>
    <scope>NUCLEOTIDE SEQUENCE [LARGE SCALE GENOMIC DNA]</scope>
    <source>
        <strain evidence="2 3">PPLL</strain>
    </source>
</reference>
<keyword evidence="1" id="KW-0472">Membrane</keyword>
<name>A0ABM7W434_9BACT</name>
<proteinExistence type="predicted"/>
<evidence type="ECO:0000313" key="2">
    <source>
        <dbReference type="EMBL" id="BDD85681.1"/>
    </source>
</evidence>
<keyword evidence="1" id="KW-0812">Transmembrane</keyword>
<organism evidence="2 3">
    <name type="scientific">Desulfofustis limnaeus</name>
    <dbReference type="NCBI Taxonomy" id="2740163"/>
    <lineage>
        <taxon>Bacteria</taxon>
        <taxon>Pseudomonadati</taxon>
        <taxon>Thermodesulfobacteriota</taxon>
        <taxon>Desulfobulbia</taxon>
        <taxon>Desulfobulbales</taxon>
        <taxon>Desulfocapsaceae</taxon>
        <taxon>Desulfofustis</taxon>
    </lineage>
</organism>
<dbReference type="Proteomes" id="UP000830055">
    <property type="component" value="Chromosome"/>
</dbReference>
<keyword evidence="1" id="KW-1133">Transmembrane helix</keyword>
<keyword evidence="3" id="KW-1185">Reference proteome</keyword>